<accession>A0A7S1ZCP7</accession>
<dbReference type="AlphaFoldDB" id="A0A7S1ZCP7"/>
<name>A0A7S1ZCP7_9STRA</name>
<dbReference type="EMBL" id="HBGN01021394">
    <property type="protein sequence ID" value="CAD9335149.1"/>
    <property type="molecule type" value="Transcribed_RNA"/>
</dbReference>
<sequence length="542" mass="59055">MDPLTTALAAMTDSTKRSLFDVTIVCTTDDYQAEYWTKRLSEGLCSSTSSDSSDESPFPLVLAVSEDWAKGGAGNGLGTLYAYQKACNVAKEKHDIDLDALMMDKKVSAALYHTAGKGTRLAPLPASENNNKPGVKLPVCHKLSDGTWAPITVLEAVVKQTGVYASSRKGRLSVFWGDQVFIPSAPFEYTPTHHVDIMCTLLGQTAPTAEEWVEKGLDKYGVIAVSQGEEKNAAQVEKVDHATAVKMLSELGDIGQVGPSLGSFSVSAPMLKALCDEYSSELTAKSGKFDTDPHFWMPLTLSEENYIALMKQKDVEEDVSKTHHQRMAKMKSSFSLDGMGIFGAVDVGSEACWWDYGQLKLYIDNNMKLLDREDPNADLLRKFMGVTSRLMDTDVDSSKLTVDDKSCAFSCKISTGSISNSVLANVEAVDVQVDDAIVVNCTARKIYAPKGAILYNLVDDSEEGIVAAEGDVIVSVTNEDGEQTILKSKKTTCGGKAWKQVIEGNSMSFEAVHGKNMDADVTKIEKKRMELFRKTSDSFTFQ</sequence>
<organism evidence="1">
    <name type="scientific">Ditylum brightwellii</name>
    <dbReference type="NCBI Taxonomy" id="49249"/>
    <lineage>
        <taxon>Eukaryota</taxon>
        <taxon>Sar</taxon>
        <taxon>Stramenopiles</taxon>
        <taxon>Ochrophyta</taxon>
        <taxon>Bacillariophyta</taxon>
        <taxon>Mediophyceae</taxon>
        <taxon>Lithodesmiophycidae</taxon>
        <taxon>Lithodesmiales</taxon>
        <taxon>Lithodesmiaceae</taxon>
        <taxon>Ditylum</taxon>
    </lineage>
</organism>
<protein>
    <submittedName>
        <fullName evidence="1">Uncharacterized protein</fullName>
    </submittedName>
</protein>
<proteinExistence type="predicted"/>
<reference evidence="1" key="1">
    <citation type="submission" date="2021-01" db="EMBL/GenBank/DDBJ databases">
        <authorList>
            <person name="Corre E."/>
            <person name="Pelletier E."/>
            <person name="Niang G."/>
            <person name="Scheremetjew M."/>
            <person name="Finn R."/>
            <person name="Kale V."/>
            <person name="Holt S."/>
            <person name="Cochrane G."/>
            <person name="Meng A."/>
            <person name="Brown T."/>
            <person name="Cohen L."/>
        </authorList>
    </citation>
    <scope>NUCLEOTIDE SEQUENCE</scope>
    <source>
        <strain evidence="1">Pop2</strain>
    </source>
</reference>
<gene>
    <name evidence="1" type="ORF">DBRI1063_LOCUS13651</name>
</gene>
<evidence type="ECO:0000313" key="1">
    <source>
        <dbReference type="EMBL" id="CAD9335149.1"/>
    </source>
</evidence>